<gene>
    <name evidence="8" type="ORF">HK105_207250</name>
</gene>
<dbReference type="Pfam" id="PF04082">
    <property type="entry name" value="Fungal_trans"/>
    <property type="match status" value="1"/>
</dbReference>
<evidence type="ECO:0000256" key="5">
    <source>
        <dbReference type="ARBA" id="ARBA00023242"/>
    </source>
</evidence>
<dbReference type="CDD" id="cd12148">
    <property type="entry name" value="fungal_TF_MHR"/>
    <property type="match status" value="1"/>
</dbReference>
<evidence type="ECO:0000259" key="7">
    <source>
        <dbReference type="Pfam" id="PF04082"/>
    </source>
</evidence>
<dbReference type="EMBL" id="JADGIZ020000049">
    <property type="protein sequence ID" value="KAL2913248.1"/>
    <property type="molecule type" value="Genomic_DNA"/>
</dbReference>
<proteinExistence type="predicted"/>
<evidence type="ECO:0000256" key="6">
    <source>
        <dbReference type="SAM" id="MobiDB-lite"/>
    </source>
</evidence>
<keyword evidence="3" id="KW-0805">Transcription regulation</keyword>
<feature type="compositionally biased region" description="Low complexity" evidence="6">
    <location>
        <begin position="838"/>
        <end position="864"/>
    </location>
</feature>
<evidence type="ECO:0000313" key="8">
    <source>
        <dbReference type="EMBL" id="KAL2913248.1"/>
    </source>
</evidence>
<evidence type="ECO:0000256" key="4">
    <source>
        <dbReference type="ARBA" id="ARBA00023163"/>
    </source>
</evidence>
<reference evidence="8 9" key="1">
    <citation type="submission" date="2023-09" db="EMBL/GenBank/DDBJ databases">
        <title>Pangenome analysis of Batrachochytrium dendrobatidis and related Chytrids.</title>
        <authorList>
            <person name="Yacoub M.N."/>
            <person name="Stajich J.E."/>
            <person name="James T.Y."/>
        </authorList>
    </citation>
    <scope>NUCLEOTIDE SEQUENCE [LARGE SCALE GENOMIC DNA]</scope>
    <source>
        <strain evidence="8 9">JEL0888</strain>
    </source>
</reference>
<accession>A0ABR4N1A9</accession>
<dbReference type="PANTHER" id="PTHR47338:SF5">
    <property type="entry name" value="ZN(II)2CYS6 TRANSCRIPTION FACTOR (EUROFUNG)"/>
    <property type="match status" value="1"/>
</dbReference>
<dbReference type="Proteomes" id="UP001527925">
    <property type="component" value="Unassembled WGS sequence"/>
</dbReference>
<dbReference type="PANTHER" id="PTHR47338">
    <property type="entry name" value="ZN(II)2CYS6 TRANSCRIPTION FACTOR (EUROFUNG)-RELATED"/>
    <property type="match status" value="1"/>
</dbReference>
<organism evidence="8 9">
    <name type="scientific">Polyrhizophydium stewartii</name>
    <dbReference type="NCBI Taxonomy" id="2732419"/>
    <lineage>
        <taxon>Eukaryota</taxon>
        <taxon>Fungi</taxon>
        <taxon>Fungi incertae sedis</taxon>
        <taxon>Chytridiomycota</taxon>
        <taxon>Chytridiomycota incertae sedis</taxon>
        <taxon>Chytridiomycetes</taxon>
        <taxon>Rhizophydiales</taxon>
        <taxon>Rhizophydiales incertae sedis</taxon>
        <taxon>Polyrhizophydium</taxon>
    </lineage>
</organism>
<feature type="region of interest" description="Disordered" evidence="6">
    <location>
        <begin position="366"/>
        <end position="416"/>
    </location>
</feature>
<evidence type="ECO:0000256" key="3">
    <source>
        <dbReference type="ARBA" id="ARBA00023015"/>
    </source>
</evidence>
<feature type="region of interest" description="Disordered" evidence="6">
    <location>
        <begin position="838"/>
        <end position="874"/>
    </location>
</feature>
<name>A0ABR4N1A9_9FUNG</name>
<feature type="domain" description="Xylanolytic transcriptional activator regulatory" evidence="7">
    <location>
        <begin position="111"/>
        <end position="305"/>
    </location>
</feature>
<feature type="region of interest" description="Disordered" evidence="6">
    <location>
        <begin position="598"/>
        <end position="663"/>
    </location>
</feature>
<dbReference type="InterPro" id="IPR007219">
    <property type="entry name" value="XnlR_reg_dom"/>
</dbReference>
<evidence type="ECO:0000256" key="1">
    <source>
        <dbReference type="ARBA" id="ARBA00004123"/>
    </source>
</evidence>
<keyword evidence="2" id="KW-0479">Metal-binding</keyword>
<dbReference type="InterPro" id="IPR050815">
    <property type="entry name" value="TF_fung"/>
</dbReference>
<sequence length="891" mass="94715">MMCTYKNSIVAGKHFSDGIARPTLQQTTMAQSLQERLERLEALVSQHQLMNALDPDDPVNPATFGVSMSTPASVTAPAPLAREELKAFFISSLRPHLLLMTADQVLYCAAESPLATYAICAMSALFAPETLLPPGKATELFLAYFKAAKACVSNVFDLPRPSSVFGLLLMTMASSADRGPRITYYYGSVVQMAMRLGLNKEDSVARAQSDFHKALMRNVWWSIYAFDRWLQTVGIGIDVIKDAECSVSLPASEGWLAAIPPAVLQERTRLEIAIVSSSLPFIPSLPNASPEATYIMLAKITGHIVAFHRATLKDNSVIDPVVQMSLERSLQDLYANLPEYVRNLDQFLALYAAYEAAVAAQASSEATATNGPSTPGGGSTPTATATSTPTPTLGSVQPLNGAGANPSSPQPSTPQASSFPFGFGAEPVWVANRSLAFFINSGILSARVTLLRSSLLSRFLTQPAEQIMASREFFESFDSVKRSISLIRTFQRVGKDLGVLLILLITDLFNVSLTLPVALCMPLSEGDLAVVTEALNLFCAALDMLSSGIAPSPSYSQVVRTICNSRDRTYIVKAINLASRDLDSPSLPDFPSQFAWGGRSLAPSSSDSDSSVGTPHVDMTDGPPRNGFGNSNPTLPMQIPVTGDDSSRTSPPPTQGAGVPTFGTTTGSFAAHAAAIMNAAAAAATAAAAAAAAAAPTPRSTASSAPDSLAHFGGLGTLGLQHSLGDAQMQALSDAQAQAQAQVQAHAHVHAQAQAQGLQLQQQLLQLQQQAQQTDASKDPVAHQTLLQQIAYNQQMQLQMQAQMQHAIMSASQLHSAAAAGVAAATAQLNLQPMMQQSTSQQAASQQQQQQQQQQKLQQQKQAANGSGTAELGADHIFHELQQWEYSSFSQ</sequence>
<evidence type="ECO:0000313" key="9">
    <source>
        <dbReference type="Proteomes" id="UP001527925"/>
    </source>
</evidence>
<comment type="caution">
    <text evidence="8">The sequence shown here is derived from an EMBL/GenBank/DDBJ whole genome shotgun (WGS) entry which is preliminary data.</text>
</comment>
<feature type="compositionally biased region" description="Low complexity" evidence="6">
    <location>
        <begin position="380"/>
        <end position="395"/>
    </location>
</feature>
<keyword evidence="4" id="KW-0804">Transcription</keyword>
<comment type="subcellular location">
    <subcellularLocation>
        <location evidence="1">Nucleus</location>
    </subcellularLocation>
</comment>
<keyword evidence="9" id="KW-1185">Reference proteome</keyword>
<evidence type="ECO:0000256" key="2">
    <source>
        <dbReference type="ARBA" id="ARBA00022723"/>
    </source>
</evidence>
<protein>
    <recommendedName>
        <fullName evidence="7">Xylanolytic transcriptional activator regulatory domain-containing protein</fullName>
    </recommendedName>
</protein>
<keyword evidence="5" id="KW-0539">Nucleus</keyword>